<proteinExistence type="predicted"/>
<name>A0A4S9V8H8_AURPU</name>
<organism evidence="2 3">
    <name type="scientific">Aureobasidium pullulans</name>
    <name type="common">Black yeast</name>
    <name type="synonym">Pullularia pullulans</name>
    <dbReference type="NCBI Taxonomy" id="5580"/>
    <lineage>
        <taxon>Eukaryota</taxon>
        <taxon>Fungi</taxon>
        <taxon>Dikarya</taxon>
        <taxon>Ascomycota</taxon>
        <taxon>Pezizomycotina</taxon>
        <taxon>Dothideomycetes</taxon>
        <taxon>Dothideomycetidae</taxon>
        <taxon>Dothideales</taxon>
        <taxon>Saccotheciaceae</taxon>
        <taxon>Aureobasidium</taxon>
    </lineage>
</organism>
<evidence type="ECO:0000313" key="2">
    <source>
        <dbReference type="EMBL" id="THZ47318.1"/>
    </source>
</evidence>
<dbReference type="AlphaFoldDB" id="A0A4S9V8H8"/>
<evidence type="ECO:0000313" key="3">
    <source>
        <dbReference type="Proteomes" id="UP000310121"/>
    </source>
</evidence>
<dbReference type="EMBL" id="QZBN01000301">
    <property type="protein sequence ID" value="THZ47318.1"/>
    <property type="molecule type" value="Genomic_DNA"/>
</dbReference>
<protein>
    <submittedName>
        <fullName evidence="2">Uncharacterized protein</fullName>
    </submittedName>
</protein>
<feature type="signal peptide" evidence="1">
    <location>
        <begin position="1"/>
        <end position="16"/>
    </location>
</feature>
<dbReference type="Proteomes" id="UP000310121">
    <property type="component" value="Unassembled WGS sequence"/>
</dbReference>
<evidence type="ECO:0000256" key="1">
    <source>
        <dbReference type="SAM" id="SignalP"/>
    </source>
</evidence>
<gene>
    <name evidence="2" type="ORF">D6C90_04032</name>
</gene>
<sequence>MQLTLLAIAFATVTIAGPIKPYEVRTAVESTPFMPYGQSINLLTTPTAVVVKREEAIEPPQADAKV</sequence>
<keyword evidence="1" id="KW-0732">Signal</keyword>
<comment type="caution">
    <text evidence="2">The sequence shown here is derived from an EMBL/GenBank/DDBJ whole genome shotgun (WGS) entry which is preliminary data.</text>
</comment>
<feature type="chain" id="PRO_5020199391" evidence="1">
    <location>
        <begin position="17"/>
        <end position="66"/>
    </location>
</feature>
<reference evidence="2 3" key="1">
    <citation type="submission" date="2018-10" db="EMBL/GenBank/DDBJ databases">
        <title>Fifty Aureobasidium pullulans genomes reveal a recombining polyextremotolerant generalist.</title>
        <authorList>
            <person name="Gostincar C."/>
            <person name="Turk M."/>
            <person name="Zajc J."/>
            <person name="Gunde-Cimerman N."/>
        </authorList>
    </citation>
    <scope>NUCLEOTIDE SEQUENCE [LARGE SCALE GENOMIC DNA]</scope>
    <source>
        <strain evidence="2 3">EXF-3844</strain>
    </source>
</reference>
<accession>A0A4S9V8H8</accession>